<dbReference type="AlphaFoldDB" id="A0A4P2PZ82"/>
<reference evidence="6 7" key="1">
    <citation type="submission" date="2015-09" db="EMBL/GenBank/DDBJ databases">
        <title>Sorangium comparison.</title>
        <authorList>
            <person name="Zaburannyi N."/>
            <person name="Bunk B."/>
            <person name="Overmann J."/>
            <person name="Mueller R."/>
        </authorList>
    </citation>
    <scope>NUCLEOTIDE SEQUENCE [LARGE SCALE GENOMIC DNA]</scope>
    <source>
        <strain evidence="6 7">So ceGT47</strain>
    </source>
</reference>
<dbReference type="SUPFAM" id="SSF56112">
    <property type="entry name" value="Protein kinase-like (PK-like)"/>
    <property type="match status" value="1"/>
</dbReference>
<keyword evidence="2" id="KW-0547">Nucleotide-binding</keyword>
<evidence type="ECO:0000256" key="4">
    <source>
        <dbReference type="ARBA" id="ARBA00022840"/>
    </source>
</evidence>
<protein>
    <submittedName>
        <fullName evidence="6">Protein kinase</fullName>
        <ecNumber evidence="6">2.7.11.1</ecNumber>
    </submittedName>
</protein>
<evidence type="ECO:0000256" key="1">
    <source>
        <dbReference type="ARBA" id="ARBA00022679"/>
    </source>
</evidence>
<feature type="domain" description="Protein kinase" evidence="5">
    <location>
        <begin position="904"/>
        <end position="1172"/>
    </location>
</feature>
<evidence type="ECO:0000256" key="2">
    <source>
        <dbReference type="ARBA" id="ARBA00022741"/>
    </source>
</evidence>
<dbReference type="InterPro" id="IPR000719">
    <property type="entry name" value="Prot_kinase_dom"/>
</dbReference>
<keyword evidence="4" id="KW-0067">ATP-binding</keyword>
<evidence type="ECO:0000313" key="6">
    <source>
        <dbReference type="EMBL" id="AUX22215.1"/>
    </source>
</evidence>
<dbReference type="GO" id="GO:0004674">
    <property type="term" value="F:protein serine/threonine kinase activity"/>
    <property type="evidence" value="ECO:0007669"/>
    <property type="project" value="UniProtKB-EC"/>
</dbReference>
<dbReference type="Proteomes" id="UP000295781">
    <property type="component" value="Chromosome"/>
</dbReference>
<dbReference type="CDD" id="cd14014">
    <property type="entry name" value="STKc_PknB_like"/>
    <property type="match status" value="1"/>
</dbReference>
<organism evidence="6 7">
    <name type="scientific">Sorangium cellulosum</name>
    <name type="common">Polyangium cellulosum</name>
    <dbReference type="NCBI Taxonomy" id="56"/>
    <lineage>
        <taxon>Bacteria</taxon>
        <taxon>Pseudomonadati</taxon>
        <taxon>Myxococcota</taxon>
        <taxon>Polyangia</taxon>
        <taxon>Polyangiales</taxon>
        <taxon>Polyangiaceae</taxon>
        <taxon>Sorangium</taxon>
    </lineage>
</organism>
<dbReference type="PANTHER" id="PTHR43289:SF6">
    <property type="entry name" value="SERINE_THREONINE-PROTEIN KINASE NEKL-3"/>
    <property type="match status" value="1"/>
</dbReference>
<dbReference type="PANTHER" id="PTHR43289">
    <property type="entry name" value="MITOGEN-ACTIVATED PROTEIN KINASE KINASE KINASE 20-RELATED"/>
    <property type="match status" value="1"/>
</dbReference>
<evidence type="ECO:0000313" key="7">
    <source>
        <dbReference type="Proteomes" id="UP000295781"/>
    </source>
</evidence>
<evidence type="ECO:0000259" key="5">
    <source>
        <dbReference type="PROSITE" id="PS50011"/>
    </source>
</evidence>
<dbReference type="EMBL" id="CP012670">
    <property type="protein sequence ID" value="AUX22215.1"/>
    <property type="molecule type" value="Genomic_DNA"/>
</dbReference>
<name>A0A4P2PZ82_SORCE</name>
<dbReference type="GO" id="GO:0005524">
    <property type="term" value="F:ATP binding"/>
    <property type="evidence" value="ECO:0007669"/>
    <property type="project" value="UniProtKB-KW"/>
</dbReference>
<keyword evidence="3 6" id="KW-0418">Kinase</keyword>
<proteinExistence type="predicted"/>
<dbReference type="PROSITE" id="PS50011">
    <property type="entry name" value="PROTEIN_KINASE_DOM"/>
    <property type="match status" value="1"/>
</dbReference>
<keyword evidence="1 6" id="KW-0808">Transferase</keyword>
<gene>
    <name evidence="6" type="ORF">SOCEGT47_027160</name>
</gene>
<evidence type="ECO:0000256" key="3">
    <source>
        <dbReference type="ARBA" id="ARBA00022777"/>
    </source>
</evidence>
<dbReference type="EC" id="2.7.11.1" evidence="6"/>
<dbReference type="InterPro" id="IPR008271">
    <property type="entry name" value="Ser/Thr_kinase_AS"/>
</dbReference>
<dbReference type="Gene3D" id="1.10.510.10">
    <property type="entry name" value="Transferase(Phosphotransferase) domain 1"/>
    <property type="match status" value="1"/>
</dbReference>
<dbReference type="OrthoDB" id="5486871at2"/>
<dbReference type="SMART" id="SM00220">
    <property type="entry name" value="S_TKc"/>
    <property type="match status" value="1"/>
</dbReference>
<sequence length="1208" mass="127307">MMREDCCGAGGGPARRRARLRNLPMRPRADHLEGLVDLTSHDDPNVRRALFRQTVASIALVDALDGPAPLDTLSPEGLLRSVQTAMADGLLDDLSWLAPAAAGVALYEIAGALPLGPERRELGRRVLGQLYAGNAATFVAIATRMAAGSARGLSGAGIRARVTLSLWLPTGADIPVDPLALLLASRRELSRDWIAAPSTGSLPERRLAARLLERAAREATRRAMQGDDLPLRLFRNVSDGRRRELDRSADGIALAWQTLLADREPLVWRHIAAARGLLAGALPDFAEEVRSLLAEDLSPTEWRRGAASLAASIAVDPDGALRRAVELLGGPLLARDPGIATAMAWALPVAADAEPEAAEELLDEIARTSPMAAAEAIVELRRDLRALAVRGEPFGARAAAQCARALEEALDAPPSAHVRDDGLAALARAIHRDLSMDGAGVALLRGALDGAVIAFVESGPREAHGRALEAYALAAEAVGALEEIELGDLDDAQSVAARSAAVGLVRELDADLLGSGVLKSLLLLNRRPSEDSTGVASLDELDERLARWLLRAEGSAARASAATPLHVTVHQRNLRALLRLIDGESTDFSGEPERKARVLARWTGAIGSLLERLRADRGSSLRRAIAASVARGLDALVREGAADAADIFLHAAMRGGAPDDLEVLGEASMHPDVAQLLRAYARFARGGREDRAGARDGDAVASRRTSRQPALDAELAEAERARAALARIAALDELVTALPAGASQRTEIVRGALARLARALAAVSGARSLSALTAAGDGDADASPLAALEDALARLAQLTAGARRRCGEHPAFVASGATEPLRLAIEVALQQDDDGAGPRLAAAVEALVAAARAGIPGALADVVALVAPRVTELPARRPSAPGRVPLPDQPLPAWLPSRRTLGGFYVHRQLGGGSLGTVFVVTRTEERHDPSAERFALKVPEYDHTAARSVSEADFLRLFREEAGALLSLPDHPNLARFVTFDAGARPKPILVMELIEGVRCDQLLDARGLTSRGAVALLDGILAGLEAMHAAGVGHLDIKPTNVILRGGREPVLVDFGLAGRHIRPGCATGCYGAPEIWGVVPPGATPTPLTADIYSFGCLAYEVLTGRTLFDAPTEVALITAHVTHDGLPAPVKRLADHPRTADIAAFLFACLRHNPQDRATASSLREMLLRLTGQLADLRWPLDLDSEHAPRRALPGPGSSQPGNP</sequence>
<dbReference type="Pfam" id="PF00069">
    <property type="entry name" value="Pkinase"/>
    <property type="match status" value="1"/>
</dbReference>
<accession>A0A4P2PZ82</accession>
<dbReference type="PROSITE" id="PS00108">
    <property type="entry name" value="PROTEIN_KINASE_ST"/>
    <property type="match status" value="1"/>
</dbReference>
<dbReference type="InterPro" id="IPR011009">
    <property type="entry name" value="Kinase-like_dom_sf"/>
</dbReference>